<dbReference type="Proteomes" id="UP000477386">
    <property type="component" value="Unassembled WGS sequence"/>
</dbReference>
<reference evidence="1 2" key="1">
    <citation type="submission" date="2020-02" db="EMBL/GenBank/DDBJ databases">
        <title>Draft genome sequence of two Spirosoma agri KCTC 52727 and Spirosoma terrae KCTC 52035.</title>
        <authorList>
            <person name="Rojas J."/>
            <person name="Ambika Manirajan B."/>
            <person name="Ratering S."/>
            <person name="Suarez C."/>
            <person name="Schnell S."/>
        </authorList>
    </citation>
    <scope>NUCLEOTIDE SEQUENCE [LARGE SCALE GENOMIC DNA]</scope>
    <source>
        <strain evidence="1 2">KCTC 52727</strain>
    </source>
</reference>
<evidence type="ECO:0000313" key="2">
    <source>
        <dbReference type="Proteomes" id="UP000477386"/>
    </source>
</evidence>
<comment type="caution">
    <text evidence="1">The sequence shown here is derived from an EMBL/GenBank/DDBJ whole genome shotgun (WGS) entry which is preliminary data.</text>
</comment>
<sequence>MTGGYNVFVGDSAGNKNATGIYNAFVGASAGSNNIGGGANTFIGYTAGQANLFGSENTFMGAGAGFYNRSGTQNTFVGYRAGYNNTTSSTNTFVGYHAGYSTTSGVNTVGNVFIGWRSGFSNTAGIANVFIGSEAGVRSTTGQGNLFLGQQAGGANTTGNYNLFVGNSSGSATTTGNGNTAIGDGSLLNNQTGTRTTAIGQYAGNGSNGNDNIFIGYGADVTYDAPNVTNAVAIGSRSVVSQSNSIVLGANANVGIGTSAPQAKLHIVGPGGQSGLRLENLTSKSTPTALNLSKFLSVDETGNVILANTNYYSSGGRLEAELWQRNEYGVLQTTEEDAVVIGLGISKRPSDYNLFVSKGILTEKVKVAVKNTNEWSDKVFETDYQLQPLADVGAYIQANKHLPGVPSASEVVEKGIDVAKMDAKLLEKIEELTLYSIQQQKVIDELKQRVSQVEELKQLVKQLMDKK</sequence>
<dbReference type="EMBL" id="JAAGNZ010000001">
    <property type="protein sequence ID" value="NEU66760.1"/>
    <property type="molecule type" value="Genomic_DNA"/>
</dbReference>
<proteinExistence type="predicted"/>
<dbReference type="Gene3D" id="2.150.10.10">
    <property type="entry name" value="Serralysin-like metalloprotease, C-terminal"/>
    <property type="match status" value="1"/>
</dbReference>
<accession>A0A6M0IEQ1</accession>
<name>A0A6M0IEQ1_9BACT</name>
<gene>
    <name evidence="1" type="ORF">GK091_07690</name>
</gene>
<evidence type="ECO:0000313" key="1">
    <source>
        <dbReference type="EMBL" id="NEU66760.1"/>
    </source>
</evidence>
<keyword evidence="2" id="KW-1185">Reference proteome</keyword>
<dbReference type="AlphaFoldDB" id="A0A6M0IEQ1"/>
<organism evidence="1 2">
    <name type="scientific">Spirosoma agri</name>
    <dbReference type="NCBI Taxonomy" id="1987381"/>
    <lineage>
        <taxon>Bacteria</taxon>
        <taxon>Pseudomonadati</taxon>
        <taxon>Bacteroidota</taxon>
        <taxon>Cytophagia</taxon>
        <taxon>Cytophagales</taxon>
        <taxon>Cytophagaceae</taxon>
        <taxon>Spirosoma</taxon>
    </lineage>
</organism>
<dbReference type="InterPro" id="IPR011049">
    <property type="entry name" value="Serralysin-like_metalloprot_C"/>
</dbReference>
<protein>
    <submittedName>
        <fullName evidence="1">TMF family protein</fullName>
    </submittedName>
</protein>